<organism evidence="1 2">
    <name type="scientific">Cuscuta campestris</name>
    <dbReference type="NCBI Taxonomy" id="132261"/>
    <lineage>
        <taxon>Eukaryota</taxon>
        <taxon>Viridiplantae</taxon>
        <taxon>Streptophyta</taxon>
        <taxon>Embryophyta</taxon>
        <taxon>Tracheophyta</taxon>
        <taxon>Spermatophyta</taxon>
        <taxon>Magnoliopsida</taxon>
        <taxon>eudicotyledons</taxon>
        <taxon>Gunneridae</taxon>
        <taxon>Pentapetalae</taxon>
        <taxon>asterids</taxon>
        <taxon>lamiids</taxon>
        <taxon>Solanales</taxon>
        <taxon>Convolvulaceae</taxon>
        <taxon>Cuscuteae</taxon>
        <taxon>Cuscuta</taxon>
        <taxon>Cuscuta subgen. Grammica</taxon>
        <taxon>Cuscuta sect. Cleistogrammica</taxon>
    </lineage>
</organism>
<proteinExistence type="predicted"/>
<dbReference type="EMBL" id="OOIL02001001">
    <property type="protein sequence ID" value="VFQ71273.1"/>
    <property type="molecule type" value="Genomic_DNA"/>
</dbReference>
<reference evidence="1 2" key="1">
    <citation type="submission" date="2018-04" db="EMBL/GenBank/DDBJ databases">
        <authorList>
            <person name="Vogel A."/>
        </authorList>
    </citation>
    <scope>NUCLEOTIDE SEQUENCE [LARGE SCALE GENOMIC DNA]</scope>
</reference>
<gene>
    <name evidence="1" type="ORF">CCAM_LOCUS13049</name>
</gene>
<sequence>MKKKMKLKKLELEEDCPPLAGAFAAAGSRLQAVRHRLLPPLVRGFNLSCRGLEPRLSASYFPLLWSFDSSPIYSKNRISVGDLNEGRDFRPNVGALIWSGSSITVEEEVEEERTADISFHSCVKLRKEGESLGLLVGSRIDHFVLIEITNKKLLARSILGYILLLYSVPK</sequence>
<accession>A0A484L4M1</accession>
<protein>
    <submittedName>
        <fullName evidence="1">Uncharacterized protein</fullName>
    </submittedName>
</protein>
<dbReference type="AlphaFoldDB" id="A0A484L4M1"/>
<keyword evidence="2" id="KW-1185">Reference proteome</keyword>
<name>A0A484L4M1_9ASTE</name>
<evidence type="ECO:0000313" key="1">
    <source>
        <dbReference type="EMBL" id="VFQ71273.1"/>
    </source>
</evidence>
<dbReference type="Proteomes" id="UP000595140">
    <property type="component" value="Unassembled WGS sequence"/>
</dbReference>
<evidence type="ECO:0000313" key="2">
    <source>
        <dbReference type="Proteomes" id="UP000595140"/>
    </source>
</evidence>